<reference evidence="18 19" key="1">
    <citation type="submission" date="2019-09" db="EMBL/GenBank/DDBJ databases">
        <title>Genome sequence of Rhodovastum atsumiense, a diverse member of the Acetobacteraceae family of non-sulfur purple photosynthetic bacteria.</title>
        <authorList>
            <person name="Meyer T."/>
            <person name="Kyndt J."/>
        </authorList>
    </citation>
    <scope>NUCLEOTIDE SEQUENCE [LARGE SCALE GENOMIC DNA]</scope>
    <source>
        <strain evidence="18 19">DSM 21279</strain>
    </source>
</reference>
<dbReference type="InterPro" id="IPR012338">
    <property type="entry name" value="Beta-lactam/transpept-like"/>
</dbReference>
<dbReference type="SUPFAM" id="SSF56601">
    <property type="entry name" value="beta-lactamase/transpeptidase-like"/>
    <property type="match status" value="1"/>
</dbReference>
<dbReference type="RefSeq" id="WP_150041515.1">
    <property type="nucleotide sequence ID" value="NZ_OW485601.1"/>
</dbReference>
<dbReference type="UniPathway" id="UPA00219"/>
<evidence type="ECO:0000256" key="11">
    <source>
        <dbReference type="ARBA" id="ARBA00023268"/>
    </source>
</evidence>
<dbReference type="GO" id="GO:0006508">
    <property type="term" value="P:proteolysis"/>
    <property type="evidence" value="ECO:0007669"/>
    <property type="project" value="UniProtKB-KW"/>
</dbReference>
<dbReference type="Proteomes" id="UP000325255">
    <property type="component" value="Unassembled WGS sequence"/>
</dbReference>
<dbReference type="GO" id="GO:0030288">
    <property type="term" value="C:outer membrane-bounded periplasmic space"/>
    <property type="evidence" value="ECO:0007669"/>
    <property type="project" value="TreeGrafter"/>
</dbReference>
<dbReference type="InterPro" id="IPR050396">
    <property type="entry name" value="Glycosyltr_51/Transpeptidase"/>
</dbReference>
<dbReference type="GO" id="GO:0008360">
    <property type="term" value="P:regulation of cell shape"/>
    <property type="evidence" value="ECO:0007669"/>
    <property type="project" value="UniProtKB-KW"/>
</dbReference>
<comment type="pathway">
    <text evidence="1">Cell wall biogenesis; peptidoglycan biosynthesis.</text>
</comment>
<keyword evidence="15" id="KW-0472">Membrane</keyword>
<proteinExistence type="inferred from homology"/>
<evidence type="ECO:0000256" key="14">
    <source>
        <dbReference type="ARBA" id="ARBA00049902"/>
    </source>
</evidence>
<name>A0A5M6IT65_9PROT</name>
<evidence type="ECO:0000313" key="18">
    <source>
        <dbReference type="EMBL" id="KAA5611510.1"/>
    </source>
</evidence>
<dbReference type="GO" id="GO:0009252">
    <property type="term" value="P:peptidoglycan biosynthetic process"/>
    <property type="evidence" value="ECO:0007669"/>
    <property type="project" value="UniProtKB-UniPathway"/>
</dbReference>
<dbReference type="OrthoDB" id="9766909at2"/>
<dbReference type="Pfam" id="PF00905">
    <property type="entry name" value="Transpeptidase"/>
    <property type="match status" value="1"/>
</dbReference>
<dbReference type="Pfam" id="PF00912">
    <property type="entry name" value="Transgly"/>
    <property type="match status" value="1"/>
</dbReference>
<dbReference type="NCBIfam" id="TIGR02074">
    <property type="entry name" value="PBP_1a_fam"/>
    <property type="match status" value="1"/>
</dbReference>
<evidence type="ECO:0000256" key="10">
    <source>
        <dbReference type="ARBA" id="ARBA00022984"/>
    </source>
</evidence>
<dbReference type="SUPFAM" id="SSF53955">
    <property type="entry name" value="Lysozyme-like"/>
    <property type="match status" value="1"/>
</dbReference>
<evidence type="ECO:0000256" key="8">
    <source>
        <dbReference type="ARBA" id="ARBA00022801"/>
    </source>
</evidence>
<keyword evidence="5" id="KW-0645">Protease</keyword>
<evidence type="ECO:0000256" key="12">
    <source>
        <dbReference type="ARBA" id="ARBA00023316"/>
    </source>
</evidence>
<keyword evidence="15" id="KW-0812">Transmembrane</keyword>
<keyword evidence="19" id="KW-1185">Reference proteome</keyword>
<dbReference type="InterPro" id="IPR001460">
    <property type="entry name" value="PCN-bd_Tpept"/>
</dbReference>
<keyword evidence="8" id="KW-0378">Hydrolase</keyword>
<dbReference type="GO" id="GO:0071555">
    <property type="term" value="P:cell wall organization"/>
    <property type="evidence" value="ECO:0007669"/>
    <property type="project" value="UniProtKB-KW"/>
</dbReference>
<evidence type="ECO:0000259" key="17">
    <source>
        <dbReference type="Pfam" id="PF00912"/>
    </source>
</evidence>
<evidence type="ECO:0000256" key="6">
    <source>
        <dbReference type="ARBA" id="ARBA00022676"/>
    </source>
</evidence>
<feature type="domain" description="Glycosyl transferase family 51" evidence="17">
    <location>
        <begin position="79"/>
        <end position="244"/>
    </location>
</feature>
<evidence type="ECO:0000256" key="15">
    <source>
        <dbReference type="SAM" id="Phobius"/>
    </source>
</evidence>
<evidence type="ECO:0000259" key="16">
    <source>
        <dbReference type="Pfam" id="PF00905"/>
    </source>
</evidence>
<evidence type="ECO:0000256" key="2">
    <source>
        <dbReference type="ARBA" id="ARBA00007090"/>
    </source>
</evidence>
<evidence type="ECO:0000313" key="19">
    <source>
        <dbReference type="Proteomes" id="UP000325255"/>
    </source>
</evidence>
<comment type="catalytic activity">
    <reaction evidence="13">
        <text>Preferential cleavage: (Ac)2-L-Lys-D-Ala-|-D-Ala. Also transpeptidation of peptidyl-alanyl moieties that are N-acyl substituents of D-alanine.</text>
        <dbReference type="EC" id="3.4.16.4"/>
    </reaction>
</comment>
<dbReference type="FunFam" id="1.10.3810.10:FF:000001">
    <property type="entry name" value="Penicillin-binding protein 1A"/>
    <property type="match status" value="1"/>
</dbReference>
<comment type="catalytic activity">
    <reaction evidence="14">
        <text>[GlcNAc-(1-&gt;4)-Mur2Ac(oyl-L-Ala-gamma-D-Glu-L-Lys-D-Ala-D-Ala)](n)-di-trans,octa-cis-undecaprenyl diphosphate + beta-D-GlcNAc-(1-&gt;4)-Mur2Ac(oyl-L-Ala-gamma-D-Glu-L-Lys-D-Ala-D-Ala)-di-trans,octa-cis-undecaprenyl diphosphate = [GlcNAc-(1-&gt;4)-Mur2Ac(oyl-L-Ala-gamma-D-Glu-L-Lys-D-Ala-D-Ala)](n+1)-di-trans,octa-cis-undecaprenyl diphosphate + di-trans,octa-cis-undecaprenyl diphosphate + H(+)</text>
        <dbReference type="Rhea" id="RHEA:23708"/>
        <dbReference type="Rhea" id="RHEA-COMP:9602"/>
        <dbReference type="Rhea" id="RHEA-COMP:9603"/>
        <dbReference type="ChEBI" id="CHEBI:15378"/>
        <dbReference type="ChEBI" id="CHEBI:58405"/>
        <dbReference type="ChEBI" id="CHEBI:60033"/>
        <dbReference type="ChEBI" id="CHEBI:78435"/>
        <dbReference type="EC" id="2.4.99.28"/>
    </reaction>
</comment>
<keyword evidence="7" id="KW-0808">Transferase</keyword>
<dbReference type="PANTHER" id="PTHR32282:SF33">
    <property type="entry name" value="PEPTIDOGLYCAN GLYCOSYLTRANSFERASE"/>
    <property type="match status" value="1"/>
</dbReference>
<dbReference type="GO" id="GO:0009002">
    <property type="term" value="F:serine-type D-Ala-D-Ala carboxypeptidase activity"/>
    <property type="evidence" value="ECO:0007669"/>
    <property type="project" value="UniProtKB-EC"/>
</dbReference>
<organism evidence="18 19">
    <name type="scientific">Rhodovastum atsumiense</name>
    <dbReference type="NCBI Taxonomy" id="504468"/>
    <lineage>
        <taxon>Bacteria</taxon>
        <taxon>Pseudomonadati</taxon>
        <taxon>Pseudomonadota</taxon>
        <taxon>Alphaproteobacteria</taxon>
        <taxon>Acetobacterales</taxon>
        <taxon>Acetobacteraceae</taxon>
        <taxon>Rhodovastum</taxon>
    </lineage>
</organism>
<evidence type="ECO:0000256" key="9">
    <source>
        <dbReference type="ARBA" id="ARBA00022960"/>
    </source>
</evidence>
<dbReference type="PANTHER" id="PTHR32282">
    <property type="entry name" value="BINDING PROTEIN TRANSPEPTIDASE, PUTATIVE-RELATED"/>
    <property type="match status" value="1"/>
</dbReference>
<accession>A0A5M6IT65</accession>
<protein>
    <submittedName>
        <fullName evidence="18">PBP1A family penicillin-binding protein</fullName>
    </submittedName>
</protein>
<dbReference type="GO" id="GO:0008955">
    <property type="term" value="F:peptidoglycan glycosyltransferase activity"/>
    <property type="evidence" value="ECO:0007669"/>
    <property type="project" value="UniProtKB-EC"/>
</dbReference>
<dbReference type="EMBL" id="VWPK01000020">
    <property type="protein sequence ID" value="KAA5611510.1"/>
    <property type="molecule type" value="Genomic_DNA"/>
</dbReference>
<evidence type="ECO:0000256" key="5">
    <source>
        <dbReference type="ARBA" id="ARBA00022670"/>
    </source>
</evidence>
<dbReference type="InterPro" id="IPR023346">
    <property type="entry name" value="Lysozyme-like_dom_sf"/>
</dbReference>
<keyword evidence="11" id="KW-0511">Multifunctional enzyme</keyword>
<feature type="transmembrane region" description="Helical" evidence="15">
    <location>
        <begin position="21"/>
        <end position="46"/>
    </location>
</feature>
<keyword evidence="15" id="KW-1133">Transmembrane helix</keyword>
<dbReference type="InterPro" id="IPR001264">
    <property type="entry name" value="Glyco_trans_51"/>
</dbReference>
<dbReference type="InterPro" id="IPR036950">
    <property type="entry name" value="PBP_transglycosylase"/>
</dbReference>
<evidence type="ECO:0000256" key="7">
    <source>
        <dbReference type="ARBA" id="ARBA00022679"/>
    </source>
</evidence>
<comment type="caution">
    <text evidence="18">The sequence shown here is derived from an EMBL/GenBank/DDBJ whole genome shotgun (WGS) entry which is preliminary data.</text>
</comment>
<keyword evidence="6" id="KW-0328">Glycosyltransferase</keyword>
<keyword evidence="10" id="KW-0573">Peptidoglycan synthesis</keyword>
<comment type="similarity">
    <text evidence="2">In the C-terminal section; belongs to the transpeptidase family.</text>
</comment>
<evidence type="ECO:0000256" key="1">
    <source>
        <dbReference type="ARBA" id="ARBA00004752"/>
    </source>
</evidence>
<keyword evidence="12" id="KW-0961">Cell wall biogenesis/degradation</keyword>
<keyword evidence="9" id="KW-0133">Cell shape</keyword>
<dbReference type="Gene3D" id="3.40.710.10">
    <property type="entry name" value="DD-peptidase/beta-lactamase superfamily"/>
    <property type="match status" value="1"/>
</dbReference>
<comment type="similarity">
    <text evidence="3">In the N-terminal section; belongs to the glycosyltransferase 51 family.</text>
</comment>
<evidence type="ECO:0000256" key="4">
    <source>
        <dbReference type="ARBA" id="ARBA00022645"/>
    </source>
</evidence>
<dbReference type="GO" id="GO:0008658">
    <property type="term" value="F:penicillin binding"/>
    <property type="evidence" value="ECO:0007669"/>
    <property type="project" value="InterPro"/>
</dbReference>
<keyword evidence="4" id="KW-0121">Carboxypeptidase</keyword>
<sequence>MQRPSRVVSPPSPRRRSWLWPVVKWGVILGIWGVIALGLVLLWFAWDLPRPDAALDAVRRPSLTLQDRSGRTFASFGDVVGDPLRLSDMPRYLPAAAVAVEDRRFFEHPGIDPIGVARAVWVNLTSGRVVQGGSTITQQVAKNLFLTNARTLRRKVQEVLLTLWLERSFSKREILEIWLNRVYLGSGAWGVDAAARMYFGVSARRVTLWQAAMLAGLPRAPSRFNPRADPAAAAARTREVLAAMVDVGVIKPEEAQAAAAQIGSSAKPPLAAGYFADWAAEQVQGLLAPGADAVVQTTLDGRLQATAETKLAALLEGRGAAAGVGQGAVVVLDAATGAVRAMVGGRDWRSSPFNRAVMARRQPGSAFKPFVWLVALEAGLRPDDTVLDAPIRLGNWSPANFEGRYQGEVTLEEALAESINTVSVRLLRQYGGPRAVVEAARRLGVSESLPLNDSIALGTGEVGLLQLTAAYATFFNGGLRVTPGAIERVATGGREVRPARIPPAPVVDPDIAAMMVRMMTAVVTHGTGRGAAISGRHVAGKTGTTQDYRDAWFVGATGDVVIGVWLGQDDNRPMKGVTGGGLPARLFRDIALEARG</sequence>
<evidence type="ECO:0000256" key="13">
    <source>
        <dbReference type="ARBA" id="ARBA00034000"/>
    </source>
</evidence>
<dbReference type="AlphaFoldDB" id="A0A5M6IT65"/>
<feature type="domain" description="Penicillin-binding protein transpeptidase" evidence="16">
    <location>
        <begin position="327"/>
        <end position="557"/>
    </location>
</feature>
<gene>
    <name evidence="18" type="ORF">F1189_14380</name>
</gene>
<dbReference type="Gene3D" id="1.10.3810.10">
    <property type="entry name" value="Biosynthetic peptidoglycan transglycosylase-like"/>
    <property type="match status" value="1"/>
</dbReference>
<evidence type="ECO:0000256" key="3">
    <source>
        <dbReference type="ARBA" id="ARBA00007739"/>
    </source>
</evidence>